<evidence type="ECO:0000259" key="2">
    <source>
        <dbReference type="PROSITE" id="PS51782"/>
    </source>
</evidence>
<feature type="region of interest" description="Disordered" evidence="1">
    <location>
        <begin position="57"/>
        <end position="87"/>
    </location>
</feature>
<proteinExistence type="predicted"/>
<reference evidence="3 4" key="1">
    <citation type="submission" date="2017-05" db="EMBL/GenBank/DDBJ databases">
        <title>The Genome Sequence of Enterococcus faecium 7H8_DIV0219.</title>
        <authorList>
            <consortium name="The Broad Institute Genomics Platform"/>
            <consortium name="The Broad Institute Genomic Center for Infectious Diseases"/>
            <person name="Earl A."/>
            <person name="Manson A."/>
            <person name="Schwartman J."/>
            <person name="Gilmore M."/>
            <person name="Abouelleil A."/>
            <person name="Cao P."/>
            <person name="Chapman S."/>
            <person name="Cusick C."/>
            <person name="Shea T."/>
            <person name="Young S."/>
            <person name="Neafsey D."/>
            <person name="Nusbaum C."/>
            <person name="Birren B."/>
        </authorList>
    </citation>
    <scope>NUCLEOTIDE SEQUENCE [LARGE SCALE GENOMIC DNA]</scope>
    <source>
        <strain evidence="3 4">7H8_DIV0219</strain>
    </source>
</reference>
<protein>
    <recommendedName>
        <fullName evidence="2">LysM domain-containing protein</fullName>
    </recommendedName>
</protein>
<dbReference type="PROSITE" id="PS51782">
    <property type="entry name" value="LYSM"/>
    <property type="match status" value="1"/>
</dbReference>
<dbReference type="InterPro" id="IPR036779">
    <property type="entry name" value="LysM_dom_sf"/>
</dbReference>
<name>A0A242B0Q6_ENTFC</name>
<dbReference type="AlphaFoldDB" id="A0A242B0Q6"/>
<comment type="caution">
    <text evidence="3">The sequence shown here is derived from an EMBL/GenBank/DDBJ whole genome shotgun (WGS) entry which is preliminary data.</text>
</comment>
<dbReference type="Pfam" id="PF01476">
    <property type="entry name" value="LysM"/>
    <property type="match status" value="1"/>
</dbReference>
<feature type="domain" description="LysM" evidence="2">
    <location>
        <begin position="1"/>
        <end position="32"/>
    </location>
</feature>
<gene>
    <name evidence="3" type="ORF">A5810_002935</name>
</gene>
<dbReference type="SUPFAM" id="SSF54106">
    <property type="entry name" value="LysM domain"/>
    <property type="match status" value="1"/>
</dbReference>
<dbReference type="EMBL" id="NGKW01000011">
    <property type="protein sequence ID" value="OTN86774.1"/>
    <property type="molecule type" value="Genomic_DNA"/>
</dbReference>
<evidence type="ECO:0000256" key="1">
    <source>
        <dbReference type="SAM" id="MobiDB-lite"/>
    </source>
</evidence>
<dbReference type="Proteomes" id="UP000194885">
    <property type="component" value="Unassembled WGS sequence"/>
</dbReference>
<sequence length="204" mass="22593">MIANRYGVSMDDLVKWNKIKNYTIHPGQVLMIQSIVSTSAKPTITTTPKVEAKPAITTTPKAESKPGVTTTPKVEQKTGVTTTPKVKEQPAITTVPKTESEVLIEKASGDNSFGEDIFNYTNKVNEHMANPDRAVPVQTLKEAIKSGIAIPDPRGSSATMYYSEIYINGKKYNFEVLYDKSTNTIYHFKYDRRPLGPLPAVLKQ</sequence>
<dbReference type="CDD" id="cd00118">
    <property type="entry name" value="LysM"/>
    <property type="match status" value="1"/>
</dbReference>
<dbReference type="InterPro" id="IPR018392">
    <property type="entry name" value="LysM"/>
</dbReference>
<organism evidence="3 4">
    <name type="scientific">Enterococcus faecium</name>
    <name type="common">Streptococcus faecium</name>
    <dbReference type="NCBI Taxonomy" id="1352"/>
    <lineage>
        <taxon>Bacteria</taxon>
        <taxon>Bacillati</taxon>
        <taxon>Bacillota</taxon>
        <taxon>Bacilli</taxon>
        <taxon>Lactobacillales</taxon>
        <taxon>Enterococcaceae</taxon>
        <taxon>Enterococcus</taxon>
    </lineage>
</organism>
<evidence type="ECO:0000313" key="3">
    <source>
        <dbReference type="EMBL" id="OTN86774.1"/>
    </source>
</evidence>
<evidence type="ECO:0000313" key="4">
    <source>
        <dbReference type="Proteomes" id="UP000194885"/>
    </source>
</evidence>
<dbReference type="Gene3D" id="3.10.350.10">
    <property type="entry name" value="LysM domain"/>
    <property type="match status" value="1"/>
</dbReference>
<feature type="compositionally biased region" description="Polar residues" evidence="1">
    <location>
        <begin position="57"/>
        <end position="84"/>
    </location>
</feature>
<accession>A0A242B0Q6</accession>